<dbReference type="GO" id="GO:0030133">
    <property type="term" value="C:transport vesicle"/>
    <property type="evidence" value="ECO:0007669"/>
    <property type="project" value="Ensembl"/>
</dbReference>
<reference evidence="29 30" key="1">
    <citation type="journal article" date="2008" name="Nature">
        <title>Genome analysis of the platypus reveals unique signatures of evolution.</title>
        <authorList>
            <person name="Warren W.C."/>
            <person name="Hillier L.W."/>
            <person name="Marshall Graves J.A."/>
            <person name="Birney E."/>
            <person name="Ponting C.P."/>
            <person name="Grutzner F."/>
            <person name="Belov K."/>
            <person name="Miller W."/>
            <person name="Clarke L."/>
            <person name="Chinwalla A.T."/>
            <person name="Yang S.P."/>
            <person name="Heger A."/>
            <person name="Locke D.P."/>
            <person name="Miethke P."/>
            <person name="Waters P.D."/>
            <person name="Veyrunes F."/>
            <person name="Fulton L."/>
            <person name="Fulton B."/>
            <person name="Graves T."/>
            <person name="Wallis J."/>
            <person name="Puente X.S."/>
            <person name="Lopez-Otin C."/>
            <person name="Ordonez G.R."/>
            <person name="Eichler E.E."/>
            <person name="Chen L."/>
            <person name="Cheng Z."/>
            <person name="Deakin J.E."/>
            <person name="Alsop A."/>
            <person name="Thompson K."/>
            <person name="Kirby P."/>
            <person name="Papenfuss A.T."/>
            <person name="Wakefield M.J."/>
            <person name="Olender T."/>
            <person name="Lancet D."/>
            <person name="Huttley G.A."/>
            <person name="Smit A.F."/>
            <person name="Pask A."/>
            <person name="Temple-Smith P."/>
            <person name="Batzer M.A."/>
            <person name="Walker J.A."/>
            <person name="Konkel M.K."/>
            <person name="Harris R.S."/>
            <person name="Whittington C.M."/>
            <person name="Wong E.S."/>
            <person name="Gemmell N.J."/>
            <person name="Buschiazzo E."/>
            <person name="Vargas Jentzsch I.M."/>
            <person name="Merkel A."/>
            <person name="Schmitz J."/>
            <person name="Zemann A."/>
            <person name="Churakov G."/>
            <person name="Kriegs J.O."/>
            <person name="Brosius J."/>
            <person name="Murchison E.P."/>
            <person name="Sachidanandam R."/>
            <person name="Smith C."/>
            <person name="Hannon G.J."/>
            <person name="Tsend-Ayush E."/>
            <person name="McMillan D."/>
            <person name="Attenborough R."/>
            <person name="Rens W."/>
            <person name="Ferguson-Smith M."/>
            <person name="Lefevre C.M."/>
            <person name="Sharp J.A."/>
            <person name="Nicholas K.R."/>
            <person name="Ray D.A."/>
            <person name="Kube M."/>
            <person name="Reinhardt R."/>
            <person name="Pringle T.H."/>
            <person name="Taylor J."/>
            <person name="Jones R.C."/>
            <person name="Nixon B."/>
            <person name="Dacheux J.L."/>
            <person name="Niwa H."/>
            <person name="Sekita Y."/>
            <person name="Huang X."/>
            <person name="Stark A."/>
            <person name="Kheradpour P."/>
            <person name="Kellis M."/>
            <person name="Flicek P."/>
            <person name="Chen Y."/>
            <person name="Webber C."/>
            <person name="Hardison R."/>
            <person name="Nelson J."/>
            <person name="Hallsworth-Pepin K."/>
            <person name="Delehaunty K."/>
            <person name="Markovic C."/>
            <person name="Minx P."/>
            <person name="Feng Y."/>
            <person name="Kremitzki C."/>
            <person name="Mitreva M."/>
            <person name="Glasscock J."/>
            <person name="Wylie T."/>
            <person name="Wohldmann P."/>
            <person name="Thiru P."/>
            <person name="Nhan M.N."/>
            <person name="Pohl C.S."/>
            <person name="Smith S.M."/>
            <person name="Hou S."/>
            <person name="Nefedov M."/>
            <person name="de Jong P.J."/>
            <person name="Renfree M.B."/>
            <person name="Mardis E.R."/>
            <person name="Wilson R.K."/>
        </authorList>
    </citation>
    <scope>NUCLEOTIDE SEQUENCE [LARGE SCALE GENOMIC DNA]</scope>
    <source>
        <strain evidence="29 30">Glennie</strain>
    </source>
</reference>
<dbReference type="InterPro" id="IPR001757">
    <property type="entry name" value="P_typ_ATPase"/>
</dbReference>
<dbReference type="AlphaFoldDB" id="F6UY74"/>
<keyword evidence="16" id="KW-0458">Lysosome</keyword>
<evidence type="ECO:0000256" key="15">
    <source>
        <dbReference type="ARBA" id="ARBA00023136"/>
    </source>
</evidence>
<evidence type="ECO:0000256" key="8">
    <source>
        <dbReference type="ARBA" id="ARBA00022723"/>
    </source>
</evidence>
<keyword evidence="6" id="KW-0597">Phosphoprotein</keyword>
<name>F6UY74_ORNAN</name>
<feature type="transmembrane region" description="Helical" evidence="25">
    <location>
        <begin position="1033"/>
        <end position="1054"/>
    </location>
</feature>
<evidence type="ECO:0000256" key="23">
    <source>
        <dbReference type="ARBA" id="ARBA00074227"/>
    </source>
</evidence>
<dbReference type="InterPro" id="IPR004014">
    <property type="entry name" value="ATPase_P-typ_cation-transptr_N"/>
</dbReference>
<dbReference type="Proteomes" id="UP000002279">
    <property type="component" value="Chromosome 5"/>
</dbReference>
<dbReference type="InterPro" id="IPR018303">
    <property type="entry name" value="ATPase_P-typ_P_site"/>
</dbReference>
<dbReference type="GO" id="GO:0046872">
    <property type="term" value="F:metal ion binding"/>
    <property type="evidence" value="ECO:0007669"/>
    <property type="project" value="UniProtKB-KW"/>
</dbReference>
<dbReference type="GO" id="GO:0007041">
    <property type="term" value="P:lysosomal transport"/>
    <property type="evidence" value="ECO:0007669"/>
    <property type="project" value="Ensembl"/>
</dbReference>
<keyword evidence="7 25" id="KW-0812">Transmembrane</keyword>
<dbReference type="InterPro" id="IPR023299">
    <property type="entry name" value="ATPase_P-typ_cyto_dom_N"/>
</dbReference>
<dbReference type="GO" id="GO:1902047">
    <property type="term" value="P:polyamine transmembrane transport"/>
    <property type="evidence" value="ECO:0000318"/>
    <property type="project" value="GO_Central"/>
</dbReference>
<dbReference type="GO" id="GO:1905165">
    <property type="term" value="P:regulation of lysosomal protein catabolic process"/>
    <property type="evidence" value="ECO:0007669"/>
    <property type="project" value="Ensembl"/>
</dbReference>
<evidence type="ECO:0000256" key="22">
    <source>
        <dbReference type="ARBA" id="ARBA00065284"/>
    </source>
</evidence>
<reference evidence="29" key="3">
    <citation type="submission" date="2025-09" db="UniProtKB">
        <authorList>
            <consortium name="Ensembl"/>
        </authorList>
    </citation>
    <scope>IDENTIFICATION</scope>
    <source>
        <strain evidence="29">Glennie</strain>
    </source>
</reference>
<evidence type="ECO:0000313" key="29">
    <source>
        <dbReference type="Ensembl" id="ENSOANP00000006204.2"/>
    </source>
</evidence>
<dbReference type="GO" id="GO:0016243">
    <property type="term" value="P:regulation of autophagosome size"/>
    <property type="evidence" value="ECO:0000318"/>
    <property type="project" value="GO_Central"/>
</dbReference>
<dbReference type="GO" id="GO:0032585">
    <property type="term" value="C:multivesicular body membrane"/>
    <property type="evidence" value="ECO:0007669"/>
    <property type="project" value="UniProtKB-SubCell"/>
</dbReference>
<dbReference type="InterPro" id="IPR008250">
    <property type="entry name" value="ATPase_P-typ_transduc_dom_A_sf"/>
</dbReference>
<dbReference type="Gene3D" id="3.40.50.1000">
    <property type="entry name" value="HAD superfamily/HAD-like"/>
    <property type="match status" value="1"/>
</dbReference>
<dbReference type="GO" id="GO:0005524">
    <property type="term" value="F:ATP binding"/>
    <property type="evidence" value="ECO:0007669"/>
    <property type="project" value="UniProtKB-KW"/>
</dbReference>
<comment type="subcellular location">
    <subcellularLocation>
        <location evidence="3">Cytoplasmic vesicle</location>
        <location evidence="3">Autophagosome membrane</location>
        <topology evidence="3">Multi-pass membrane protein</topology>
    </subcellularLocation>
    <subcellularLocation>
        <location evidence="21">Endosome</location>
        <location evidence="21">Multivesicular body membrane</location>
        <topology evidence="21">Multi-pass membrane protein</topology>
    </subcellularLocation>
    <subcellularLocation>
        <location evidence="1">Late endosome membrane</location>
        <topology evidence="1">Multi-pass membrane protein</topology>
    </subcellularLocation>
    <subcellularLocation>
        <location evidence="2">Lysosome membrane</location>
        <topology evidence="2">Multi-pass membrane protein</topology>
    </subcellularLocation>
</comment>
<accession>F6UY74</accession>
<dbReference type="Ensembl" id="ENSOANT00000006206.3">
    <property type="protein sequence ID" value="ENSOANP00000006204.2"/>
    <property type="gene ID" value="ENSOANG00000003919.3"/>
</dbReference>
<evidence type="ECO:0000256" key="20">
    <source>
        <dbReference type="ARBA" id="ARBA00053898"/>
    </source>
</evidence>
<comment type="catalytic activity">
    <reaction evidence="18">
        <text>spermidine(out) + ATP + H2O = spermidine(in) + ADP + phosphate + H(+)</text>
        <dbReference type="Rhea" id="RHEA:29999"/>
        <dbReference type="ChEBI" id="CHEBI:15377"/>
        <dbReference type="ChEBI" id="CHEBI:15378"/>
        <dbReference type="ChEBI" id="CHEBI:30616"/>
        <dbReference type="ChEBI" id="CHEBI:43474"/>
        <dbReference type="ChEBI" id="CHEBI:57834"/>
        <dbReference type="ChEBI" id="CHEBI:456216"/>
    </reaction>
</comment>
<dbReference type="InterPro" id="IPR047819">
    <property type="entry name" value="P5A-ATPase_N"/>
</dbReference>
<keyword evidence="13" id="KW-1278">Translocase</keyword>
<comment type="catalytic activity">
    <reaction evidence="19">
        <text>spermine(out) + ATP + H2O = spermine(in) + ADP + phosphate + H(+)</text>
        <dbReference type="Rhea" id="RHEA:63368"/>
        <dbReference type="ChEBI" id="CHEBI:15377"/>
        <dbReference type="ChEBI" id="CHEBI:15378"/>
        <dbReference type="ChEBI" id="CHEBI:30616"/>
        <dbReference type="ChEBI" id="CHEBI:43474"/>
        <dbReference type="ChEBI" id="CHEBI:45725"/>
        <dbReference type="ChEBI" id="CHEBI:456216"/>
    </reaction>
</comment>
<evidence type="ECO:0000256" key="19">
    <source>
        <dbReference type="ARBA" id="ARBA00051772"/>
    </source>
</evidence>
<dbReference type="PANTHER" id="PTHR45630:SF2">
    <property type="entry name" value="POLYAMINE-TRANSPORTING ATPASE 13A2"/>
    <property type="match status" value="1"/>
</dbReference>
<dbReference type="KEGG" id="oaa:100087677"/>
<keyword evidence="17" id="KW-0968">Cytoplasmic vesicle</keyword>
<dbReference type="SUPFAM" id="SSF81653">
    <property type="entry name" value="Calcium ATPase, transduction domain A"/>
    <property type="match status" value="1"/>
</dbReference>
<evidence type="ECO:0000259" key="27">
    <source>
        <dbReference type="Pfam" id="PF00690"/>
    </source>
</evidence>
<reference evidence="29" key="2">
    <citation type="submission" date="2025-08" db="UniProtKB">
        <authorList>
            <consortium name="Ensembl"/>
        </authorList>
    </citation>
    <scope>IDENTIFICATION</scope>
    <source>
        <strain evidence="29">Glennie</strain>
    </source>
</reference>
<keyword evidence="30" id="KW-1185">Reference proteome</keyword>
<evidence type="ECO:0000259" key="28">
    <source>
        <dbReference type="Pfam" id="PF12409"/>
    </source>
</evidence>
<dbReference type="Gene3D" id="3.40.1110.10">
    <property type="entry name" value="Calcium-transporting ATPase, cytoplasmic domain N"/>
    <property type="match status" value="1"/>
</dbReference>
<feature type="transmembrane region" description="Helical" evidence="25">
    <location>
        <begin position="1108"/>
        <end position="1130"/>
    </location>
</feature>
<feature type="transmembrane region" description="Helical" evidence="25">
    <location>
        <begin position="240"/>
        <end position="258"/>
    </location>
</feature>
<dbReference type="GO" id="GO:0006882">
    <property type="term" value="P:intracellular zinc ion homeostasis"/>
    <property type="evidence" value="ECO:0007669"/>
    <property type="project" value="Ensembl"/>
</dbReference>
<dbReference type="Bgee" id="ENSOANG00000003919">
    <property type="expression patterns" value="Expressed in adult mammalian kidney and 7 other cell types or tissues"/>
</dbReference>
<evidence type="ECO:0000256" key="5">
    <source>
        <dbReference type="ARBA" id="ARBA00022448"/>
    </source>
</evidence>
<dbReference type="GO" id="GO:0015662">
    <property type="term" value="F:P-type ion transporter activity"/>
    <property type="evidence" value="ECO:0007669"/>
    <property type="project" value="InterPro"/>
</dbReference>
<dbReference type="Gene3D" id="2.70.150.10">
    <property type="entry name" value="Calcium-transporting ATPase, cytoplasmic transduction domain A"/>
    <property type="match status" value="1"/>
</dbReference>
<comment type="subunit">
    <text evidence="22">Interacts with MYCBP2; the interaction inhibits the ubiquitination of TSC2 by MYCBP2. Interacts with HDAC6; the interaction results in recruitment of HDAC6 to lysosomes to promote CTTN deacetylation.</text>
</comment>
<gene>
    <name evidence="29" type="primary">ATP13A2</name>
</gene>
<dbReference type="GO" id="GO:0019829">
    <property type="term" value="F:ATPase-coupled monoatomic cation transmembrane transporter activity"/>
    <property type="evidence" value="ECO:0000318"/>
    <property type="project" value="GO_Central"/>
</dbReference>
<dbReference type="GO" id="GO:0043005">
    <property type="term" value="C:neuron projection"/>
    <property type="evidence" value="ECO:0007669"/>
    <property type="project" value="Ensembl"/>
</dbReference>
<dbReference type="FunFam" id="2.70.150.10:FF:000060">
    <property type="entry name" value="Cation-transporting ATPase"/>
    <property type="match status" value="1"/>
</dbReference>
<feature type="transmembrane region" description="Helical" evidence="25">
    <location>
        <begin position="952"/>
        <end position="973"/>
    </location>
</feature>
<dbReference type="FunFam" id="1.20.1110.10:FF:000023">
    <property type="entry name" value="Cation-transporting ATPase"/>
    <property type="match status" value="1"/>
</dbReference>
<keyword evidence="9" id="KW-0547">Nucleotide-binding</keyword>
<evidence type="ECO:0000313" key="30">
    <source>
        <dbReference type="Proteomes" id="UP000002279"/>
    </source>
</evidence>
<evidence type="ECO:0000256" key="3">
    <source>
        <dbReference type="ARBA" id="ARBA00004542"/>
    </source>
</evidence>
<dbReference type="InterPro" id="IPR047821">
    <property type="entry name" value="P5B-type_ATPase"/>
</dbReference>
<dbReference type="InterPro" id="IPR044492">
    <property type="entry name" value="P_typ_ATPase_HD_dom"/>
</dbReference>
<dbReference type="GO" id="GO:0061462">
    <property type="term" value="P:protein localization to lysosome"/>
    <property type="evidence" value="ECO:0007669"/>
    <property type="project" value="Ensembl"/>
</dbReference>
<protein>
    <recommendedName>
        <fullName evidence="23">Polyamine-transporting ATPase 13A2</fullName>
    </recommendedName>
</protein>
<dbReference type="GO" id="GO:0050714">
    <property type="term" value="P:positive regulation of protein secretion"/>
    <property type="evidence" value="ECO:0007669"/>
    <property type="project" value="Ensembl"/>
</dbReference>
<dbReference type="Gene3D" id="1.20.1110.10">
    <property type="entry name" value="Calcium-transporting ATPase, transmembrane domain"/>
    <property type="match status" value="1"/>
</dbReference>
<dbReference type="GO" id="GO:0080025">
    <property type="term" value="F:phosphatidylinositol-3,5-bisphosphate binding"/>
    <property type="evidence" value="ECO:0007669"/>
    <property type="project" value="Ensembl"/>
</dbReference>
<evidence type="ECO:0000256" key="7">
    <source>
        <dbReference type="ARBA" id="ARBA00022692"/>
    </source>
</evidence>
<feature type="transmembrane region" description="Helical" evidence="25">
    <location>
        <begin position="414"/>
        <end position="435"/>
    </location>
</feature>
<keyword evidence="12" id="KW-0460">Magnesium</keyword>
<evidence type="ECO:0000256" key="4">
    <source>
        <dbReference type="ARBA" id="ARBA00006000"/>
    </source>
</evidence>
<dbReference type="InterPro" id="IPR059000">
    <property type="entry name" value="ATPase_P-type_domA"/>
</dbReference>
<dbReference type="GO" id="GO:0034599">
    <property type="term" value="P:cellular response to oxidative stress"/>
    <property type="evidence" value="ECO:0007669"/>
    <property type="project" value="Ensembl"/>
</dbReference>
<dbReference type="SFLD" id="SFLDG00002">
    <property type="entry name" value="C1.7:_P-type_atpase_like"/>
    <property type="match status" value="1"/>
</dbReference>
<dbReference type="InParanoid" id="F6UY74"/>
<feature type="transmembrane region" description="Helical" evidence="25">
    <location>
        <begin position="447"/>
        <end position="470"/>
    </location>
</feature>
<dbReference type="PANTHER" id="PTHR45630">
    <property type="entry name" value="CATION-TRANSPORTING ATPASE-RELATED"/>
    <property type="match status" value="1"/>
</dbReference>
<dbReference type="Pfam" id="PF00690">
    <property type="entry name" value="Cation_ATPase_N"/>
    <property type="match status" value="1"/>
</dbReference>
<keyword evidence="10" id="KW-0967">Endosome</keyword>
<dbReference type="NCBIfam" id="TIGR01494">
    <property type="entry name" value="ATPase_P-type"/>
    <property type="match status" value="1"/>
</dbReference>
<dbReference type="SFLD" id="SFLDS00003">
    <property type="entry name" value="Haloacid_Dehalogenase"/>
    <property type="match status" value="1"/>
</dbReference>
<organism evidence="29 30">
    <name type="scientific">Ornithorhynchus anatinus</name>
    <name type="common">Duckbill platypus</name>
    <dbReference type="NCBI Taxonomy" id="9258"/>
    <lineage>
        <taxon>Eukaryota</taxon>
        <taxon>Metazoa</taxon>
        <taxon>Chordata</taxon>
        <taxon>Craniata</taxon>
        <taxon>Vertebrata</taxon>
        <taxon>Euteleostomi</taxon>
        <taxon>Mammalia</taxon>
        <taxon>Monotremata</taxon>
        <taxon>Ornithorhynchidae</taxon>
        <taxon>Ornithorhynchus</taxon>
    </lineage>
</organism>
<dbReference type="GeneID" id="100087677"/>
<evidence type="ECO:0000256" key="2">
    <source>
        <dbReference type="ARBA" id="ARBA00004155"/>
    </source>
</evidence>
<evidence type="ECO:0000256" key="14">
    <source>
        <dbReference type="ARBA" id="ARBA00022989"/>
    </source>
</evidence>
<evidence type="ECO:0000256" key="10">
    <source>
        <dbReference type="ARBA" id="ARBA00022753"/>
    </source>
</evidence>
<dbReference type="OrthoDB" id="48943at2759"/>
<dbReference type="Pfam" id="PF12409">
    <property type="entry name" value="P5-ATPase"/>
    <property type="match status" value="1"/>
</dbReference>
<dbReference type="InterPro" id="IPR023298">
    <property type="entry name" value="ATPase_P-typ_TM_dom_sf"/>
</dbReference>
<evidence type="ECO:0000256" key="1">
    <source>
        <dbReference type="ARBA" id="ARBA00004107"/>
    </source>
</evidence>
<dbReference type="GO" id="GO:0005765">
    <property type="term" value="C:lysosomal membrane"/>
    <property type="evidence" value="ECO:0007669"/>
    <property type="project" value="UniProtKB-SubCell"/>
</dbReference>
<dbReference type="SUPFAM" id="SSF81665">
    <property type="entry name" value="Calcium ATPase, transmembrane domain M"/>
    <property type="match status" value="1"/>
</dbReference>
<feature type="transmembrane region" description="Helical" evidence="25">
    <location>
        <begin position="927"/>
        <end position="946"/>
    </location>
</feature>
<keyword evidence="11" id="KW-0067">ATP-binding</keyword>
<dbReference type="GO" id="GO:0000421">
    <property type="term" value="C:autophagosome membrane"/>
    <property type="evidence" value="ECO:0007669"/>
    <property type="project" value="UniProtKB-SubCell"/>
</dbReference>
<dbReference type="InterPro" id="IPR006544">
    <property type="entry name" value="P-type_TPase_V"/>
</dbReference>
<evidence type="ECO:0000256" key="21">
    <source>
        <dbReference type="ARBA" id="ARBA00060400"/>
    </source>
</evidence>
<feature type="transmembrane region" description="Helical" evidence="25">
    <location>
        <begin position="985"/>
        <end position="1013"/>
    </location>
</feature>
<dbReference type="InterPro" id="IPR036412">
    <property type="entry name" value="HAD-like_sf"/>
</dbReference>
<dbReference type="OMA" id="SGWKDPL"/>
<evidence type="ECO:0000256" key="24">
    <source>
        <dbReference type="SAM" id="MobiDB-lite"/>
    </source>
</evidence>
<dbReference type="GO" id="GO:0016241">
    <property type="term" value="P:regulation of macroautophagy"/>
    <property type="evidence" value="ECO:0007669"/>
    <property type="project" value="Ensembl"/>
</dbReference>
<dbReference type="GO" id="GO:0097734">
    <property type="term" value="P:extracellular exosome biogenesis"/>
    <property type="evidence" value="ECO:0007669"/>
    <property type="project" value="Ensembl"/>
</dbReference>
<dbReference type="FunCoup" id="F6UY74">
    <property type="interactions" value="1023"/>
</dbReference>
<feature type="domain" description="P-type ATPase A" evidence="26">
    <location>
        <begin position="276"/>
        <end position="396"/>
    </location>
</feature>
<evidence type="ECO:0000256" key="18">
    <source>
        <dbReference type="ARBA" id="ARBA00050445"/>
    </source>
</evidence>
<dbReference type="PRINTS" id="PR00119">
    <property type="entry name" value="CATATPASE"/>
</dbReference>
<dbReference type="SFLD" id="SFLDF00027">
    <property type="entry name" value="p-type_atpase"/>
    <property type="match status" value="1"/>
</dbReference>
<comment type="function">
    <text evidence="20">ATPase which acts as a lysosomal polyamine exporter with high affinity for spermine. Also stimulates cellular uptake of polyamines and protects against polyamine toxicity. Plays a role in intracellular cation homeostasis and the maintenance of neuronal integrity. Contributes to cellular zinc homeostasis. Confers cellular protection against Mn(2+) and Zn(2+) toxicity and mitochondrial stress. Required for proper lysosomal and mitochondrial maintenance. Regulates the autophagy-lysosome pathway through the control of SYT11 expression at both transcriptional and post-translational levels. Facilitates recruitment of deacetylase HDAC6 to lysosomes to deacetylate CTTN, leading to actin polymerization, promotion of autophagosome-lysosome fusion and completion of autophagy. Promotes secretion of exosomes as well as secretion of SCNA via exosomes. Plays a role in lipid homeostasis.</text>
</comment>
<feature type="transmembrane region" description="Helical" evidence="25">
    <location>
        <begin position="1066"/>
        <end position="1088"/>
    </location>
</feature>
<sequence length="1178" mass="128686">MSADSSRLLSHPPPRYGTLASGTTMTRREVSGYQRSTWRVCLCHAGAVLTAGALLLLFHWKPWLEVQAKCTSCPLGQADWLIIKDQFGQRFTARVQAEAISDGRSLEPAHGAPQDDGRNHVAVGVTQEEDWQDTIQLHRKEEKSILRYYVFQGLRYIWTEARQDFSPVSFLDSGWTCGELLRSSGLTRQQSEDKKKIYGPNVIQVPVKSYLRLLVDEVLNPFYVFQVFSIILWVCDAYYYYAACILFISTSSIGLSLYETRKQSQSLQRMASVVVSVTVRRPGGEEELISSTDLVPGDCLVLPADGVQVPCDAALLAGECMVDESMLTGESVPVTKTPLPSGPMAAPLPYSPKEHRQHTLFCGTLVLQAKAHVGQDVLATVTRTGFCTDKGDLISSILHPKPIHFKFYRDAFKFVLFLSGLALMGTIYSIVILIRNQVPTEQIVMRALDLVTVVVPPALPAAMTVGTIYAQKRLKAHGIFCISPPRINLGGKLRLVCFDKTGTLTEEGLDVWGVVPLGEPMPPGGPTFLPLVQEPRLLPPGPLLSTLATCHTISLFKDQPIGDPIDLKMVESTGWLLEEGSGVLAAGEFGTKVLAVMRPPAPEDQLYEAKHKVPAGILQRFPFSSSLQRMSVVVSWPGGSPPEAYMKGAPELVASLCTPESVPGDFSETLLHYTTDGFRVLGLASKSLAATPSFQAAQELTREAVESGMTLRGLLVMRNVLKPETAPTIHQLRCASVRTVMVTGDNMFTAISVARSCGMVGPRERLVFVRATAPSHSKPAALLFSPSDHLPGSGQAEVLTRAEGLAEEPELCHLALDGKSFGVVLEHFPDLLPKILLRGTVFARMTPDQKTQLMSCFQSLDYCVAMCGDGANDCGALKAADVGISLAEAEASVAAPFTSHLANIECVPRVIREGRCSLVTSFGVFKFMALYSLIQFMSVLLLYTINTNLSDLQFLFIDLVITTTVAVLMGRAGPARELGVKRPQGALLSVTVLGSLLLQTALLAGTQLSAYFITTGQPWFIPLNSTVMAPRNLPNYENTVVFCVSSFQYLTLAVAMSKGHPFRRPLYTNVLFLLALTVLGALLVWLTLSPPSFLLSLLELRGIGDGDFKLLLLGMAALHFVAASMLECALDQGLLSCLRRLRPRRASKKLYKRLEQDLAQQQSRWPPLHQPIFATPLR</sequence>
<dbReference type="NCBIfam" id="TIGR01657">
    <property type="entry name" value="P-ATPase-V"/>
    <property type="match status" value="1"/>
</dbReference>
<feature type="domain" description="Cation-transporting P-type ATPase N-terminal" evidence="27">
    <location>
        <begin position="183"/>
        <end position="233"/>
    </location>
</feature>
<dbReference type="CTD" id="23400"/>
<evidence type="ECO:0000256" key="17">
    <source>
        <dbReference type="ARBA" id="ARBA00023329"/>
    </source>
</evidence>
<dbReference type="FunFam" id="3.40.50.1000:FF:000045">
    <property type="entry name" value="Cation-transporting ATPase"/>
    <property type="match status" value="1"/>
</dbReference>
<evidence type="ECO:0000256" key="12">
    <source>
        <dbReference type="ARBA" id="ARBA00022842"/>
    </source>
</evidence>
<comment type="similarity">
    <text evidence="4">Belongs to the cation transport ATPase (P-type) (TC 3.A.3) family. Type V subfamily.</text>
</comment>
<dbReference type="GO" id="GO:0071287">
    <property type="term" value="P:cellular response to manganese ion"/>
    <property type="evidence" value="ECO:0007669"/>
    <property type="project" value="Ensembl"/>
</dbReference>
<dbReference type="SUPFAM" id="SSF56784">
    <property type="entry name" value="HAD-like"/>
    <property type="match status" value="1"/>
</dbReference>
<dbReference type="FunFam" id="3.40.1110.10:FF:000026">
    <property type="entry name" value="Cation-transporting ATPase"/>
    <property type="match status" value="1"/>
</dbReference>
<feature type="region of interest" description="Disordered" evidence="24">
    <location>
        <begin position="1"/>
        <end position="21"/>
    </location>
</feature>
<keyword evidence="15 25" id="KW-0472">Membrane</keyword>
<dbReference type="GO" id="GO:1900180">
    <property type="term" value="P:regulation of protein localization to nucleus"/>
    <property type="evidence" value="ECO:0007669"/>
    <property type="project" value="Ensembl"/>
</dbReference>
<dbReference type="GO" id="GO:0016887">
    <property type="term" value="F:ATP hydrolysis activity"/>
    <property type="evidence" value="ECO:0007669"/>
    <property type="project" value="InterPro"/>
</dbReference>
<evidence type="ECO:0000256" key="13">
    <source>
        <dbReference type="ARBA" id="ARBA00022967"/>
    </source>
</evidence>
<dbReference type="GO" id="GO:0070300">
    <property type="term" value="F:phosphatidic acid binding"/>
    <property type="evidence" value="ECO:0007669"/>
    <property type="project" value="Ensembl"/>
</dbReference>
<evidence type="ECO:0000256" key="16">
    <source>
        <dbReference type="ARBA" id="ARBA00023228"/>
    </source>
</evidence>
<evidence type="ECO:0000259" key="26">
    <source>
        <dbReference type="Pfam" id="PF00122"/>
    </source>
</evidence>
<dbReference type="GO" id="GO:0010821">
    <property type="term" value="P:regulation of mitochondrion organization"/>
    <property type="evidence" value="ECO:0000318"/>
    <property type="project" value="GO_Central"/>
</dbReference>
<dbReference type="GO" id="GO:0043025">
    <property type="term" value="C:neuronal cell body"/>
    <property type="evidence" value="ECO:0007669"/>
    <property type="project" value="Ensembl"/>
</dbReference>
<dbReference type="RefSeq" id="XP_028922034.1">
    <property type="nucleotide sequence ID" value="XM_029066201.2"/>
</dbReference>
<dbReference type="Pfam" id="PF13246">
    <property type="entry name" value="Cation_ATPase"/>
    <property type="match status" value="1"/>
</dbReference>
<dbReference type="GO" id="GO:0031902">
    <property type="term" value="C:late endosome membrane"/>
    <property type="evidence" value="ECO:0000318"/>
    <property type="project" value="GO_Central"/>
</dbReference>
<dbReference type="InterPro" id="IPR023214">
    <property type="entry name" value="HAD_sf"/>
</dbReference>
<proteinExistence type="inferred from homology"/>
<feature type="domain" description="P5B-type ATPase N-terminal" evidence="28">
    <location>
        <begin position="29"/>
        <end position="158"/>
    </location>
</feature>
<keyword evidence="8" id="KW-0479">Metal-binding</keyword>
<dbReference type="CDD" id="cd07542">
    <property type="entry name" value="P-type_ATPase_cation"/>
    <property type="match status" value="1"/>
</dbReference>
<dbReference type="Pfam" id="PF00122">
    <property type="entry name" value="E1-E2_ATPase"/>
    <property type="match status" value="1"/>
</dbReference>
<evidence type="ECO:0000256" key="6">
    <source>
        <dbReference type="ARBA" id="ARBA00022553"/>
    </source>
</evidence>
<dbReference type="GO" id="GO:1903710">
    <property type="term" value="P:spermine transmembrane transport"/>
    <property type="evidence" value="ECO:0007669"/>
    <property type="project" value="Ensembl"/>
</dbReference>
<dbReference type="GO" id="GO:0015203">
    <property type="term" value="F:polyamine transmembrane transporter activity"/>
    <property type="evidence" value="ECO:0000318"/>
    <property type="project" value="GO_Central"/>
</dbReference>
<evidence type="ECO:0000256" key="9">
    <source>
        <dbReference type="ARBA" id="ARBA00022741"/>
    </source>
</evidence>
<evidence type="ECO:0000256" key="11">
    <source>
        <dbReference type="ARBA" id="ARBA00022840"/>
    </source>
</evidence>
<evidence type="ECO:0000256" key="25">
    <source>
        <dbReference type="SAM" id="Phobius"/>
    </source>
</evidence>
<dbReference type="GO" id="GO:0061909">
    <property type="term" value="P:autophagosome-lysosome fusion"/>
    <property type="evidence" value="ECO:0000318"/>
    <property type="project" value="GO_Central"/>
</dbReference>
<dbReference type="GO" id="GO:0006874">
    <property type="term" value="P:intracellular calcium ion homeostasis"/>
    <property type="evidence" value="ECO:0000318"/>
    <property type="project" value="GO_Central"/>
</dbReference>
<dbReference type="PROSITE" id="PS00154">
    <property type="entry name" value="ATPASE_E1_E2"/>
    <property type="match status" value="1"/>
</dbReference>
<dbReference type="GeneTree" id="ENSGT00940000159714"/>
<dbReference type="GO" id="GO:0010628">
    <property type="term" value="P:positive regulation of gene expression"/>
    <property type="evidence" value="ECO:0007669"/>
    <property type="project" value="Ensembl"/>
</dbReference>
<keyword evidence="5" id="KW-0813">Transport</keyword>
<dbReference type="GO" id="GO:0055088">
    <property type="term" value="P:lipid homeostasis"/>
    <property type="evidence" value="ECO:0007669"/>
    <property type="project" value="Ensembl"/>
</dbReference>
<keyword evidence="14 25" id="KW-1133">Transmembrane helix</keyword>
<dbReference type="GO" id="GO:1903543">
    <property type="term" value="P:positive regulation of exosomal secretion"/>
    <property type="evidence" value="ECO:0007669"/>
    <property type="project" value="Ensembl"/>
</dbReference>
<dbReference type="SUPFAM" id="SSF81660">
    <property type="entry name" value="Metal cation-transporting ATPase, ATP-binding domain N"/>
    <property type="match status" value="1"/>
</dbReference>
<dbReference type="GO" id="GO:0006879">
    <property type="term" value="P:intracellular iron ion homeostasis"/>
    <property type="evidence" value="ECO:0007669"/>
    <property type="project" value="Ensembl"/>
</dbReference>